<feature type="region of interest" description="Disordered" evidence="1">
    <location>
        <begin position="145"/>
        <end position="189"/>
    </location>
</feature>
<dbReference type="OrthoDB" id="1970026at2"/>
<accession>A0A4R1RZ73</accession>
<organism evidence="2 3">
    <name type="scientific">Hydrogenispora ethanolica</name>
    <dbReference type="NCBI Taxonomy" id="1082276"/>
    <lineage>
        <taxon>Bacteria</taxon>
        <taxon>Bacillati</taxon>
        <taxon>Bacillota</taxon>
        <taxon>Hydrogenispora</taxon>
    </lineage>
</organism>
<evidence type="ECO:0000313" key="3">
    <source>
        <dbReference type="Proteomes" id="UP000295008"/>
    </source>
</evidence>
<dbReference type="EMBL" id="SLUN01000007">
    <property type="protein sequence ID" value="TCL71550.1"/>
    <property type="molecule type" value="Genomic_DNA"/>
</dbReference>
<dbReference type="PANTHER" id="PTHR32305">
    <property type="match status" value="1"/>
</dbReference>
<dbReference type="Gene3D" id="2.180.10.10">
    <property type="entry name" value="RHS repeat-associated core"/>
    <property type="match status" value="1"/>
</dbReference>
<dbReference type="PANTHER" id="PTHR32305:SF15">
    <property type="entry name" value="PROTEIN RHSA-RELATED"/>
    <property type="match status" value="1"/>
</dbReference>
<dbReference type="InterPro" id="IPR050708">
    <property type="entry name" value="T6SS_VgrG/RHS"/>
</dbReference>
<name>A0A4R1RZ73_HYDET</name>
<feature type="compositionally biased region" description="Gly residues" evidence="1">
    <location>
        <begin position="170"/>
        <end position="182"/>
    </location>
</feature>
<reference evidence="2 3" key="1">
    <citation type="submission" date="2019-03" db="EMBL/GenBank/DDBJ databases">
        <title>Genomic Encyclopedia of Type Strains, Phase IV (KMG-IV): sequencing the most valuable type-strain genomes for metagenomic binning, comparative biology and taxonomic classification.</title>
        <authorList>
            <person name="Goeker M."/>
        </authorList>
    </citation>
    <scope>NUCLEOTIDE SEQUENCE [LARGE SCALE GENOMIC DNA]</scope>
    <source>
        <strain evidence="2 3">LX-B</strain>
    </source>
</reference>
<evidence type="ECO:0000256" key="1">
    <source>
        <dbReference type="SAM" id="MobiDB-lite"/>
    </source>
</evidence>
<dbReference type="AlphaFoldDB" id="A0A4R1RZ73"/>
<dbReference type="NCBIfam" id="TIGR03696">
    <property type="entry name" value="Rhs_assc_core"/>
    <property type="match status" value="1"/>
</dbReference>
<comment type="caution">
    <text evidence="2">The sequence shown here is derived from an EMBL/GenBank/DDBJ whole genome shotgun (WGS) entry which is preliminary data.</text>
</comment>
<dbReference type="Proteomes" id="UP000295008">
    <property type="component" value="Unassembled WGS sequence"/>
</dbReference>
<protein>
    <submittedName>
        <fullName evidence="2">RHS repeat-associated protein</fullName>
    </submittedName>
</protein>
<evidence type="ECO:0000313" key="2">
    <source>
        <dbReference type="EMBL" id="TCL71550.1"/>
    </source>
</evidence>
<proteinExistence type="predicted"/>
<dbReference type="InterPro" id="IPR022385">
    <property type="entry name" value="Rhs_assc_core"/>
</dbReference>
<gene>
    <name evidence="2" type="ORF">EDC14_100712</name>
</gene>
<keyword evidence="3" id="KW-1185">Reference proteome</keyword>
<sequence length="348" mass="38051">MGDVWYNTNIGIGCDRDDSRALSSTKWWIINFDKQYGIVPNESIETHVFVCYLSFLAREGEEDRSFIAPYGSETSSQGSAAVAYTFTDKEKDNTGFIYFGARFYDPEVGRFISADPAEDGANWYAYCNDNPVRFVDPDGLRVGDNDNGGWDGSGYDGDSESTSYRNNGYQYGGNSGSSGGSGSHSSSSSNDRIANIMGNVLPGSASYGNAINSFQNGDYLDALGWTFAGAAEEFAFLCSFGQFGSVRKGLSSIARVVDTELVGLNFTKTAAIRMENPDRAVPVQTLMDAIKSTKGLPDPQKSSALMHYTTMTKNGQLYNLEVLYNKATNTVYHFMYTRDAIGPLPRIK</sequence>